<dbReference type="InterPro" id="IPR012163">
    <property type="entry name" value="Sialyl_trans"/>
</dbReference>
<keyword evidence="37" id="KW-1185">Reference proteome</keyword>
<comment type="catalytic activity">
    <reaction evidence="26">
        <text>ganglioside GM1 (d18:1(4E)/18:0) + CMP-N-acetyl-beta-neuraminate = ganglioside GD1a (18:1(4E)/18:0) + CMP + H(+)</text>
        <dbReference type="Rhea" id="RHEA:48248"/>
        <dbReference type="ChEBI" id="CHEBI:15378"/>
        <dbReference type="ChEBI" id="CHEBI:57812"/>
        <dbReference type="ChEBI" id="CHEBI:60377"/>
        <dbReference type="ChEBI" id="CHEBI:73110"/>
        <dbReference type="ChEBI" id="CHEBI:90153"/>
    </reaction>
    <physiologicalReaction direction="left-to-right" evidence="26">
        <dbReference type="Rhea" id="RHEA:48249"/>
    </physiologicalReaction>
</comment>
<organism evidence="36 37">
    <name type="scientific">Coilia grayii</name>
    <name type="common">Gray's grenadier anchovy</name>
    <dbReference type="NCBI Taxonomy" id="363190"/>
    <lineage>
        <taxon>Eukaryota</taxon>
        <taxon>Metazoa</taxon>
        <taxon>Chordata</taxon>
        <taxon>Craniata</taxon>
        <taxon>Vertebrata</taxon>
        <taxon>Euteleostomi</taxon>
        <taxon>Actinopterygii</taxon>
        <taxon>Neopterygii</taxon>
        <taxon>Teleostei</taxon>
        <taxon>Clupei</taxon>
        <taxon>Clupeiformes</taxon>
        <taxon>Clupeoidei</taxon>
        <taxon>Engraulidae</taxon>
        <taxon>Coilinae</taxon>
        <taxon>Coilia</taxon>
    </lineage>
</organism>
<feature type="disulfide bond" evidence="34">
    <location>
        <begin position="162"/>
        <end position="301"/>
    </location>
</feature>
<keyword evidence="14" id="KW-0472">Membrane</keyword>
<evidence type="ECO:0000256" key="14">
    <source>
        <dbReference type="ARBA" id="ARBA00023136"/>
    </source>
</evidence>
<evidence type="ECO:0000256" key="19">
    <source>
        <dbReference type="ARBA" id="ARBA00039107"/>
    </source>
</evidence>
<keyword evidence="11" id="KW-1133">Transmembrane helix</keyword>
<protein>
    <recommendedName>
        <fullName evidence="29">CMP-N-acetylneuraminate-beta-galactosamide-alpha-2,3-sialyltransferase 2</fullName>
        <ecNumber evidence="18">2.4.3.2</ecNumber>
        <ecNumber evidence="19">2.4.3.4</ecNumber>
    </recommendedName>
    <alternativeName>
        <fullName evidence="22">Gal-NAc6S</fullName>
    </alternativeName>
    <alternativeName>
        <fullName evidence="20">Gal-beta-1,3-GalNAc-alpha-2,3-sialyltransferase</fullName>
    </alternativeName>
    <alternativeName>
        <fullName evidence="21">Monosialoganglioside sialyltransferase</fullName>
    </alternativeName>
    <alternativeName>
        <fullName evidence="30">ST3Gal II</fullName>
    </alternativeName>
    <alternativeName>
        <fullName evidence="31">ST3GalA.2</fullName>
    </alternativeName>
    <alternativeName>
        <fullName evidence="32">Sialyltransferase 4B</fullName>
    </alternativeName>
</protein>
<comment type="pathway">
    <text evidence="4">Glycolipid biosynthesis.</text>
</comment>
<evidence type="ECO:0000256" key="23">
    <source>
        <dbReference type="ARBA" id="ARBA00043673"/>
    </source>
</evidence>
<dbReference type="PANTHER" id="PTHR46032:SF5">
    <property type="entry name" value="ST3 BETA-GALACTOSIDE ALPHA-2,3-SIALYLTRANSFERASE 8"/>
    <property type="match status" value="1"/>
</dbReference>
<keyword evidence="7" id="KW-0328">Glycosyltransferase</keyword>
<evidence type="ECO:0000256" key="29">
    <source>
        <dbReference type="ARBA" id="ARBA00072809"/>
    </source>
</evidence>
<comment type="subunit">
    <text evidence="28">Homodimer; disulfide-linked. Homodimer formation occurs in the endoplasmic reticulum.</text>
</comment>
<keyword evidence="13" id="KW-0443">Lipid metabolism</keyword>
<keyword evidence="15" id="KW-1015">Disulfide bond</keyword>
<accession>A0ABD1JWW3</accession>
<evidence type="ECO:0000256" key="20">
    <source>
        <dbReference type="ARBA" id="ARBA00042448"/>
    </source>
</evidence>
<keyword evidence="10" id="KW-0735">Signal-anchor</keyword>
<evidence type="ECO:0000256" key="21">
    <source>
        <dbReference type="ARBA" id="ARBA00042990"/>
    </source>
</evidence>
<dbReference type="Gene3D" id="3.90.1480.20">
    <property type="entry name" value="Glycosyl transferase family 29"/>
    <property type="match status" value="1"/>
</dbReference>
<dbReference type="EC" id="2.4.3.2" evidence="18"/>
<dbReference type="PIRSF" id="PIRSF005557">
    <property type="entry name" value="Sialyl_trans"/>
    <property type="match status" value="1"/>
</dbReference>
<comment type="catalytic activity">
    <reaction evidence="17">
        <text>a beta-D-galactosyl-(1-&gt;3)-N-acetyl-alpha-D-galactosaminyl derivative + CMP-N-acetyl-beta-neuraminate = an N-acetyl-alpha-neuraminyl-(2-&gt;3)-beta-D-galactosyl-(1-&gt;3)-N-acetyl-alpha-D-galactosaminyl derivative + CMP + H(+)</text>
        <dbReference type="Rhea" id="RHEA:21616"/>
        <dbReference type="ChEBI" id="CHEBI:15378"/>
        <dbReference type="ChEBI" id="CHEBI:57812"/>
        <dbReference type="ChEBI" id="CHEBI:60377"/>
        <dbReference type="ChEBI" id="CHEBI:133470"/>
        <dbReference type="ChEBI" id="CHEBI:139596"/>
        <dbReference type="EC" id="2.4.3.4"/>
    </reaction>
    <physiologicalReaction direction="left-to-right" evidence="17">
        <dbReference type="Rhea" id="RHEA:21617"/>
    </physiologicalReaction>
</comment>
<feature type="binding site" evidence="33">
    <location>
        <position position="336"/>
    </location>
    <ligand>
        <name>substrate</name>
    </ligand>
</feature>
<feature type="binding site" evidence="33">
    <location>
        <position position="190"/>
    </location>
    <ligand>
        <name>substrate</name>
    </ligand>
</feature>
<evidence type="ECO:0000256" key="26">
    <source>
        <dbReference type="ARBA" id="ARBA00047509"/>
    </source>
</evidence>
<dbReference type="FunFam" id="3.90.1480.20:FF:000002">
    <property type="entry name" value="CMP-N-acetylneuraminate-beta-galactosamide- alpha-2,3-sialyltransferase 2"/>
    <property type="match status" value="1"/>
</dbReference>
<comment type="catalytic activity">
    <reaction evidence="27">
        <text>a globoside GalGb4Cer + CMP-N-acetyl-beta-neuraminate = a globoside MSGG + CMP + H(+)</text>
        <dbReference type="Rhea" id="RHEA:65372"/>
        <dbReference type="ChEBI" id="CHEBI:15378"/>
        <dbReference type="ChEBI" id="CHEBI:57812"/>
        <dbReference type="ChEBI" id="CHEBI:60377"/>
        <dbReference type="ChEBI" id="CHEBI:140623"/>
        <dbReference type="ChEBI" id="CHEBI:140691"/>
    </reaction>
    <physiologicalReaction direction="left-to-right" evidence="27">
        <dbReference type="Rhea" id="RHEA:65373"/>
    </physiologicalReaction>
</comment>
<evidence type="ECO:0000256" key="30">
    <source>
        <dbReference type="ARBA" id="ARBA00081228"/>
    </source>
</evidence>
<keyword evidence="6" id="KW-0964">Secreted</keyword>
<evidence type="ECO:0000256" key="3">
    <source>
        <dbReference type="ARBA" id="ARBA00004922"/>
    </source>
</evidence>
<comment type="similarity">
    <text evidence="5">Belongs to the glycosyltransferase 29 family.</text>
</comment>
<evidence type="ECO:0000256" key="24">
    <source>
        <dbReference type="ARBA" id="ARBA00043773"/>
    </source>
</evidence>
<evidence type="ECO:0000256" key="27">
    <source>
        <dbReference type="ARBA" id="ARBA00052027"/>
    </source>
</evidence>
<evidence type="ECO:0000256" key="5">
    <source>
        <dbReference type="ARBA" id="ARBA00006003"/>
    </source>
</evidence>
<evidence type="ECO:0000256" key="35">
    <source>
        <dbReference type="SAM" id="MobiDB-lite"/>
    </source>
</evidence>
<evidence type="ECO:0000256" key="13">
    <source>
        <dbReference type="ARBA" id="ARBA00023098"/>
    </source>
</evidence>
<dbReference type="GO" id="GO:0006629">
    <property type="term" value="P:lipid metabolic process"/>
    <property type="evidence" value="ECO:0007669"/>
    <property type="project" value="UniProtKB-KW"/>
</dbReference>
<feature type="binding site" evidence="33">
    <location>
        <position position="310"/>
    </location>
    <ligand>
        <name>substrate</name>
    </ligand>
</feature>
<evidence type="ECO:0000256" key="1">
    <source>
        <dbReference type="ARBA" id="ARBA00004447"/>
    </source>
</evidence>
<evidence type="ECO:0000256" key="4">
    <source>
        <dbReference type="ARBA" id="ARBA00004934"/>
    </source>
</evidence>
<feature type="binding site" evidence="33">
    <location>
        <position position="250"/>
    </location>
    <ligand>
        <name>substrate</name>
    </ligand>
</feature>
<gene>
    <name evidence="36" type="ORF">ACEWY4_013597</name>
</gene>
<evidence type="ECO:0000256" key="2">
    <source>
        <dbReference type="ARBA" id="ARBA00004613"/>
    </source>
</evidence>
<evidence type="ECO:0000256" key="33">
    <source>
        <dbReference type="PIRSR" id="PIRSR005557-1"/>
    </source>
</evidence>
<dbReference type="InterPro" id="IPR051757">
    <property type="entry name" value="Beta-gal_alpha2-3_sialyltrans"/>
</dbReference>
<feature type="binding site" evidence="33">
    <location>
        <position position="290"/>
    </location>
    <ligand>
        <name>substrate</name>
    </ligand>
</feature>
<reference evidence="36 37" key="1">
    <citation type="submission" date="2024-09" db="EMBL/GenBank/DDBJ databases">
        <title>A chromosome-level genome assembly of Gray's grenadier anchovy, Coilia grayii.</title>
        <authorList>
            <person name="Fu Z."/>
        </authorList>
    </citation>
    <scope>NUCLEOTIDE SEQUENCE [LARGE SCALE GENOMIC DNA]</scope>
    <source>
        <strain evidence="36">G4</strain>
        <tissue evidence="36">Muscle</tissue>
    </source>
</reference>
<sequence length="359" mass="40436">MMMRKKLCLCALACGILFFMIATHTIQKGALLPIYMVSSATTEHVPALTSRMPAPHPTTTTTTTPTTPTPTPAPTRGKTCSCTTCVADAMKSEWFDLHFDPKQQPYLIDGDNKIDSNTLKWWLGLQRSGQDETLDEVMRKMFTVCSSPPADWAPRQDRCRSCAVVGNSGNLLGSHYGIDIDSNTMVIRMNKATTRGYETDVGNRTTHHIMYPESAMDLVAGVHLVLLPFKLRDVQWLTSALSTGEITKTYMRVKNLVNADKDKVIVVNPAFFRYTHEQWNEKHGRYPSTGMLAIIFALHLCDEVSVFGYGADERGNWHHYWENNKNGGAFRKTGVHNADYETEIIRKLHEAGKIRLHKR</sequence>
<feature type="binding site" evidence="33">
    <location>
        <position position="126"/>
    </location>
    <ligand>
        <name>substrate</name>
    </ligand>
</feature>
<feature type="binding site" evidence="33">
    <location>
        <position position="167"/>
    </location>
    <ligand>
        <name>substrate</name>
    </ligand>
</feature>
<evidence type="ECO:0000256" key="12">
    <source>
        <dbReference type="ARBA" id="ARBA00023034"/>
    </source>
</evidence>
<comment type="catalytic activity">
    <reaction evidence="25">
        <text>a ganglioside GA1 + CMP-N-acetyl-beta-neuraminate = a ganglioside GM1b + CMP + H(+)</text>
        <dbReference type="Rhea" id="RHEA:48244"/>
        <dbReference type="ChEBI" id="CHEBI:15378"/>
        <dbReference type="ChEBI" id="CHEBI:57812"/>
        <dbReference type="ChEBI" id="CHEBI:60377"/>
        <dbReference type="ChEBI" id="CHEBI:88069"/>
        <dbReference type="ChEBI" id="CHEBI:90151"/>
    </reaction>
    <physiologicalReaction direction="left-to-right" evidence="25">
        <dbReference type="Rhea" id="RHEA:48245"/>
    </physiologicalReaction>
</comment>
<evidence type="ECO:0000256" key="28">
    <source>
        <dbReference type="ARBA" id="ARBA00062545"/>
    </source>
</evidence>
<evidence type="ECO:0000256" key="11">
    <source>
        <dbReference type="ARBA" id="ARBA00022989"/>
    </source>
</evidence>
<evidence type="ECO:0000256" key="7">
    <source>
        <dbReference type="ARBA" id="ARBA00022676"/>
    </source>
</evidence>
<comment type="subcellular location">
    <subcellularLocation>
        <location evidence="1">Golgi apparatus</location>
        <location evidence="1">Golgi stack membrane</location>
        <topology evidence="1">Single-pass type II membrane protein</topology>
    </subcellularLocation>
    <subcellularLocation>
        <location evidence="2">Secreted</location>
    </subcellularLocation>
</comment>
<proteinExistence type="inferred from homology"/>
<dbReference type="GO" id="GO:0047288">
    <property type="term" value="F:beta-D-galactosyl-(1-&gt;3)-N-acetyl-beta-D-galactosaminide alpha-2,3- sialyltransferase"/>
    <property type="evidence" value="ECO:0007669"/>
    <property type="project" value="UniProtKB-EC"/>
</dbReference>
<evidence type="ECO:0000256" key="34">
    <source>
        <dbReference type="PIRSR" id="PIRSR005557-2"/>
    </source>
</evidence>
<dbReference type="GO" id="GO:0032580">
    <property type="term" value="C:Golgi cisterna membrane"/>
    <property type="evidence" value="ECO:0007669"/>
    <property type="project" value="UniProtKB-SubCell"/>
</dbReference>
<evidence type="ECO:0000256" key="17">
    <source>
        <dbReference type="ARBA" id="ARBA00036292"/>
    </source>
</evidence>
<feature type="compositionally biased region" description="Low complexity" evidence="35">
    <location>
        <begin position="57"/>
        <end position="66"/>
    </location>
</feature>
<keyword evidence="12" id="KW-0333">Golgi apparatus</keyword>
<keyword evidence="16" id="KW-0325">Glycoprotein</keyword>
<dbReference type="EMBL" id="JBHFQA010000011">
    <property type="protein sequence ID" value="KAL2091334.1"/>
    <property type="molecule type" value="Genomic_DNA"/>
</dbReference>
<dbReference type="InterPro" id="IPR038578">
    <property type="entry name" value="GT29-like_sf"/>
</dbReference>
<dbReference type="GO" id="GO:0005576">
    <property type="term" value="C:extracellular region"/>
    <property type="evidence" value="ECO:0007669"/>
    <property type="project" value="UniProtKB-SubCell"/>
</dbReference>
<dbReference type="AlphaFoldDB" id="A0ABD1JWW3"/>
<keyword evidence="8" id="KW-0808">Transferase</keyword>
<feature type="region of interest" description="Disordered" evidence="35">
    <location>
        <begin position="49"/>
        <end position="74"/>
    </location>
</feature>
<dbReference type="CDD" id="cd23966">
    <property type="entry name" value="GT29_ST3GAL1_2"/>
    <property type="match status" value="1"/>
</dbReference>
<dbReference type="GO" id="GO:0003836">
    <property type="term" value="F:beta-galactoside (CMP) alpha-2,3-sialyltransferase activity"/>
    <property type="evidence" value="ECO:0007669"/>
    <property type="project" value="UniProtKB-EC"/>
</dbReference>
<dbReference type="Proteomes" id="UP001591681">
    <property type="component" value="Unassembled WGS sequence"/>
</dbReference>
<dbReference type="PANTHER" id="PTHR46032">
    <property type="entry name" value="ALPHA-2,3-SIALYLTRANSFERASE ST3GAL I ISOFORM X1"/>
    <property type="match status" value="1"/>
</dbReference>
<evidence type="ECO:0000256" key="10">
    <source>
        <dbReference type="ARBA" id="ARBA00022968"/>
    </source>
</evidence>
<evidence type="ECO:0000256" key="9">
    <source>
        <dbReference type="ARBA" id="ARBA00022692"/>
    </source>
</evidence>
<keyword evidence="9" id="KW-0812">Transmembrane</keyword>
<evidence type="ECO:0000256" key="8">
    <source>
        <dbReference type="ARBA" id="ARBA00022679"/>
    </source>
</evidence>
<evidence type="ECO:0000313" key="37">
    <source>
        <dbReference type="Proteomes" id="UP001591681"/>
    </source>
</evidence>
<comment type="catalytic activity">
    <reaction evidence="23">
        <text>a ganglioside GA1 (d18:1(4E)) + CMP-N-acetyl-beta-neuraminate = a ganglioside GM1b (d18:1(4E)) + CMP + H(+)</text>
        <dbReference type="Rhea" id="RHEA:47560"/>
        <dbReference type="ChEBI" id="CHEBI:15378"/>
        <dbReference type="ChEBI" id="CHEBI:27938"/>
        <dbReference type="ChEBI" id="CHEBI:57812"/>
        <dbReference type="ChEBI" id="CHEBI:60377"/>
        <dbReference type="ChEBI" id="CHEBI:78568"/>
    </reaction>
    <physiologicalReaction direction="left-to-right" evidence="23">
        <dbReference type="Rhea" id="RHEA:47561"/>
    </physiologicalReaction>
</comment>
<evidence type="ECO:0000256" key="18">
    <source>
        <dbReference type="ARBA" id="ARBA00039106"/>
    </source>
</evidence>
<evidence type="ECO:0000313" key="36">
    <source>
        <dbReference type="EMBL" id="KAL2091334.1"/>
    </source>
</evidence>
<comment type="caution">
    <text evidence="36">The sequence shown here is derived from an EMBL/GenBank/DDBJ whole genome shotgun (WGS) entry which is preliminary data.</text>
</comment>
<dbReference type="EC" id="2.4.3.4" evidence="19"/>
<comment type="catalytic activity">
    <reaction evidence="24">
        <text>a ganglioside GM1 (d18:1(4E)) + CMP-N-acetyl-beta-neuraminate = a ganglioside GD1a (d18:1(4E)) + CMP + H(+)</text>
        <dbReference type="Rhea" id="RHEA:18021"/>
        <dbReference type="ChEBI" id="CHEBI:15378"/>
        <dbReference type="ChEBI" id="CHEBI:57812"/>
        <dbReference type="ChEBI" id="CHEBI:60377"/>
        <dbReference type="ChEBI" id="CHEBI:77709"/>
        <dbReference type="ChEBI" id="CHEBI:78445"/>
        <dbReference type="EC" id="2.4.3.2"/>
    </reaction>
    <physiologicalReaction direction="left-to-right" evidence="24">
        <dbReference type="Rhea" id="RHEA:18022"/>
    </physiologicalReaction>
</comment>
<evidence type="ECO:0000256" key="16">
    <source>
        <dbReference type="ARBA" id="ARBA00023180"/>
    </source>
</evidence>
<comment type="pathway">
    <text evidence="3">Protein modification; protein glycosylation.</text>
</comment>
<evidence type="ECO:0000256" key="6">
    <source>
        <dbReference type="ARBA" id="ARBA00022525"/>
    </source>
</evidence>
<dbReference type="InterPro" id="IPR001675">
    <property type="entry name" value="Glyco_trans_29"/>
</dbReference>
<evidence type="ECO:0000256" key="32">
    <source>
        <dbReference type="ARBA" id="ARBA00082805"/>
    </source>
</evidence>
<name>A0ABD1JWW3_9TELE</name>
<dbReference type="Pfam" id="PF00777">
    <property type="entry name" value="Glyco_transf_29"/>
    <property type="match status" value="1"/>
</dbReference>
<evidence type="ECO:0000256" key="31">
    <source>
        <dbReference type="ARBA" id="ARBA00081332"/>
    </source>
</evidence>
<evidence type="ECO:0000256" key="15">
    <source>
        <dbReference type="ARBA" id="ARBA00023157"/>
    </source>
</evidence>
<feature type="binding site" evidence="33">
    <location>
        <position position="319"/>
    </location>
    <ligand>
        <name>substrate</name>
    </ligand>
</feature>
<evidence type="ECO:0000256" key="25">
    <source>
        <dbReference type="ARBA" id="ARBA00043816"/>
    </source>
</evidence>
<evidence type="ECO:0000256" key="22">
    <source>
        <dbReference type="ARBA" id="ARBA00042991"/>
    </source>
</evidence>
<feature type="binding site" evidence="33">
    <location>
        <position position="286"/>
    </location>
    <ligand>
        <name>substrate</name>
    </ligand>
</feature>